<protein>
    <recommendedName>
        <fullName evidence="11">t-SNARE coiled-coil homology domain-containing protein</fullName>
    </recommendedName>
</protein>
<keyword evidence="5 10" id="KW-1133">Transmembrane helix</keyword>
<dbReference type="InterPro" id="IPR039899">
    <property type="entry name" value="BET1_SNARE"/>
</dbReference>
<dbReference type="OMA" id="GHRNYMC"/>
<evidence type="ECO:0000256" key="6">
    <source>
        <dbReference type="ARBA" id="ARBA00023034"/>
    </source>
</evidence>
<dbReference type="PANTHER" id="PTHR12791">
    <property type="entry name" value="GOLGI SNARE BET1-RELATED"/>
    <property type="match status" value="1"/>
</dbReference>
<evidence type="ECO:0000256" key="4">
    <source>
        <dbReference type="ARBA" id="ARBA00022927"/>
    </source>
</evidence>
<dbReference type="KEGG" id="obi:106869910"/>
<feature type="transmembrane region" description="Helical" evidence="10">
    <location>
        <begin position="91"/>
        <end position="110"/>
    </location>
</feature>
<evidence type="ECO:0000256" key="9">
    <source>
        <dbReference type="SAM" id="MobiDB-lite"/>
    </source>
</evidence>
<dbReference type="EMBL" id="KQ417828">
    <property type="protein sequence ID" value="KOF90131.1"/>
    <property type="molecule type" value="Genomic_DNA"/>
</dbReference>
<dbReference type="Gene3D" id="1.20.5.110">
    <property type="match status" value="1"/>
</dbReference>
<gene>
    <name evidence="12" type="ORF">OCBIM_22011748mg</name>
</gene>
<keyword evidence="7 10" id="KW-0472">Membrane</keyword>
<keyword evidence="4" id="KW-0653">Protein transport</keyword>
<feature type="region of interest" description="Disordered" evidence="9">
    <location>
        <begin position="1"/>
        <end position="22"/>
    </location>
</feature>
<evidence type="ECO:0000256" key="3">
    <source>
        <dbReference type="ARBA" id="ARBA00022692"/>
    </source>
</evidence>
<evidence type="ECO:0000256" key="2">
    <source>
        <dbReference type="ARBA" id="ARBA00022448"/>
    </source>
</evidence>
<dbReference type="STRING" id="37653.A0A0L8HLN2"/>
<evidence type="ECO:0000256" key="10">
    <source>
        <dbReference type="SAM" id="Phobius"/>
    </source>
</evidence>
<dbReference type="GO" id="GO:0000139">
    <property type="term" value="C:Golgi membrane"/>
    <property type="evidence" value="ECO:0007669"/>
    <property type="project" value="UniProtKB-SubCell"/>
</dbReference>
<dbReference type="SMART" id="SM00397">
    <property type="entry name" value="t_SNARE"/>
    <property type="match status" value="1"/>
</dbReference>
<dbReference type="PROSITE" id="PS50192">
    <property type="entry name" value="T_SNARE"/>
    <property type="match status" value="1"/>
</dbReference>
<accession>A0A0L8HLN2</accession>
<evidence type="ECO:0000256" key="1">
    <source>
        <dbReference type="ARBA" id="ARBA00004394"/>
    </source>
</evidence>
<dbReference type="AlphaFoldDB" id="A0A0L8HLN2"/>
<keyword evidence="6" id="KW-0333">Golgi apparatus</keyword>
<reference evidence="12" key="1">
    <citation type="submission" date="2015-07" db="EMBL/GenBank/DDBJ databases">
        <title>MeaNS - Measles Nucleotide Surveillance Program.</title>
        <authorList>
            <person name="Tran T."/>
            <person name="Druce J."/>
        </authorList>
    </citation>
    <scope>NUCLEOTIDE SEQUENCE</scope>
    <source>
        <strain evidence="12">UCB-OBI-ISO-001</strain>
        <tissue evidence="12">Gonad</tissue>
    </source>
</reference>
<evidence type="ECO:0000256" key="5">
    <source>
        <dbReference type="ARBA" id="ARBA00022989"/>
    </source>
</evidence>
<sequence>MRRQHIQDPGIQTTHDAPGNSFIEGENDKLESSLKGKVKALKSLSIDIGTEIRTQNTFLDQMDSDFEGSTGLLQKTMHRLKGITKEGHWKIWLYLFLFTLFVFGVCWLVVRTR</sequence>
<dbReference type="GO" id="GO:0015031">
    <property type="term" value="P:protein transport"/>
    <property type="evidence" value="ECO:0007669"/>
    <property type="project" value="UniProtKB-KW"/>
</dbReference>
<comment type="subcellular location">
    <subcellularLocation>
        <location evidence="8">Endomembrane system</location>
        <topology evidence="8">Single-pass type IV membrane protein</topology>
    </subcellularLocation>
    <subcellularLocation>
        <location evidence="1">Golgi apparatus membrane</location>
    </subcellularLocation>
</comment>
<evidence type="ECO:0000313" key="12">
    <source>
        <dbReference type="EMBL" id="KOF90131.1"/>
    </source>
</evidence>
<evidence type="ECO:0000256" key="8">
    <source>
        <dbReference type="ARBA" id="ARBA00046280"/>
    </source>
</evidence>
<keyword evidence="2" id="KW-0813">Transport</keyword>
<dbReference type="InterPro" id="IPR000727">
    <property type="entry name" value="T_SNARE_dom"/>
</dbReference>
<dbReference type="OrthoDB" id="261831at2759"/>
<keyword evidence="3 10" id="KW-0812">Transmembrane</keyword>
<dbReference type="SUPFAM" id="SSF58038">
    <property type="entry name" value="SNARE fusion complex"/>
    <property type="match status" value="1"/>
</dbReference>
<dbReference type="CDD" id="cd15853">
    <property type="entry name" value="SNARE_Bet1"/>
    <property type="match status" value="1"/>
</dbReference>
<feature type="domain" description="T-SNARE coiled-coil homology" evidence="11">
    <location>
        <begin position="21"/>
        <end position="83"/>
    </location>
</feature>
<name>A0A0L8HLN2_OCTBM</name>
<proteinExistence type="predicted"/>
<organism evidence="12">
    <name type="scientific">Octopus bimaculoides</name>
    <name type="common">California two-spotted octopus</name>
    <dbReference type="NCBI Taxonomy" id="37653"/>
    <lineage>
        <taxon>Eukaryota</taxon>
        <taxon>Metazoa</taxon>
        <taxon>Spiralia</taxon>
        <taxon>Lophotrochozoa</taxon>
        <taxon>Mollusca</taxon>
        <taxon>Cephalopoda</taxon>
        <taxon>Coleoidea</taxon>
        <taxon>Octopodiformes</taxon>
        <taxon>Octopoda</taxon>
        <taxon>Incirrata</taxon>
        <taxon>Octopodidae</taxon>
        <taxon>Octopus</taxon>
    </lineage>
</organism>
<evidence type="ECO:0000256" key="7">
    <source>
        <dbReference type="ARBA" id="ARBA00023136"/>
    </source>
</evidence>
<evidence type="ECO:0000259" key="11">
    <source>
        <dbReference type="PROSITE" id="PS50192"/>
    </source>
</evidence>